<evidence type="ECO:0000313" key="4">
    <source>
        <dbReference type="Proteomes" id="UP001652740"/>
    </source>
</evidence>
<feature type="compositionally biased region" description="Low complexity" evidence="3">
    <location>
        <begin position="257"/>
        <end position="278"/>
    </location>
</feature>
<feature type="compositionally biased region" description="Polar residues" evidence="3">
    <location>
        <begin position="521"/>
        <end position="541"/>
    </location>
</feature>
<feature type="compositionally biased region" description="Polar residues" evidence="3">
    <location>
        <begin position="131"/>
        <end position="147"/>
    </location>
</feature>
<dbReference type="PANTHER" id="PTHR13142">
    <property type="entry name" value="INNER CENTROMERE PROTEIN"/>
    <property type="match status" value="1"/>
</dbReference>
<dbReference type="Proteomes" id="UP001652740">
    <property type="component" value="Unplaced"/>
</dbReference>
<evidence type="ECO:0000256" key="1">
    <source>
        <dbReference type="ARBA" id="ARBA00004496"/>
    </source>
</evidence>
<evidence type="ECO:0000256" key="2">
    <source>
        <dbReference type="ARBA" id="ARBA00022490"/>
    </source>
</evidence>
<feature type="compositionally biased region" description="Basic and acidic residues" evidence="3">
    <location>
        <begin position="70"/>
        <end position="89"/>
    </location>
</feature>
<feature type="compositionally biased region" description="Pro residues" evidence="3">
    <location>
        <begin position="279"/>
        <end position="303"/>
    </location>
</feature>
<feature type="region of interest" description="Disordered" evidence="3">
    <location>
        <begin position="574"/>
        <end position="596"/>
    </location>
</feature>
<evidence type="ECO:0000256" key="3">
    <source>
        <dbReference type="SAM" id="MobiDB-lite"/>
    </source>
</evidence>
<feature type="region of interest" description="Disordered" evidence="3">
    <location>
        <begin position="42"/>
        <end position="379"/>
    </location>
</feature>
<feature type="compositionally biased region" description="Basic and acidic residues" evidence="3">
    <location>
        <begin position="149"/>
        <end position="174"/>
    </location>
</feature>
<protein>
    <submittedName>
        <fullName evidence="5">Inner centromere protein A isoform X1</fullName>
    </submittedName>
</protein>
<feature type="region of interest" description="Disordered" evidence="3">
    <location>
        <begin position="813"/>
        <end position="835"/>
    </location>
</feature>
<organism evidence="4 5">
    <name type="scientific">Galleria mellonella</name>
    <name type="common">Greater wax moth</name>
    <dbReference type="NCBI Taxonomy" id="7137"/>
    <lineage>
        <taxon>Eukaryota</taxon>
        <taxon>Metazoa</taxon>
        <taxon>Ecdysozoa</taxon>
        <taxon>Arthropoda</taxon>
        <taxon>Hexapoda</taxon>
        <taxon>Insecta</taxon>
        <taxon>Pterygota</taxon>
        <taxon>Neoptera</taxon>
        <taxon>Endopterygota</taxon>
        <taxon>Lepidoptera</taxon>
        <taxon>Glossata</taxon>
        <taxon>Ditrysia</taxon>
        <taxon>Pyraloidea</taxon>
        <taxon>Pyralidae</taxon>
        <taxon>Galleriinae</taxon>
        <taxon>Galleria</taxon>
    </lineage>
</organism>
<gene>
    <name evidence="5" type="primary">LOC113523476</name>
</gene>
<keyword evidence="4" id="KW-1185">Reference proteome</keyword>
<feature type="compositionally biased region" description="Polar residues" evidence="3">
    <location>
        <begin position="90"/>
        <end position="99"/>
    </location>
</feature>
<proteinExistence type="predicted"/>
<feature type="region of interest" description="Disordered" evidence="3">
    <location>
        <begin position="649"/>
        <end position="690"/>
    </location>
</feature>
<feature type="region of interest" description="Disordered" evidence="3">
    <location>
        <begin position="518"/>
        <end position="559"/>
    </location>
</feature>
<dbReference type="GeneID" id="113523476"/>
<feature type="compositionally biased region" description="Basic and acidic residues" evidence="3">
    <location>
        <begin position="42"/>
        <end position="56"/>
    </location>
</feature>
<reference evidence="5" key="1">
    <citation type="submission" date="2025-08" db="UniProtKB">
        <authorList>
            <consortium name="RefSeq"/>
        </authorList>
    </citation>
    <scope>IDENTIFICATION</scope>
    <source>
        <tissue evidence="5">Whole larvae</tissue>
    </source>
</reference>
<name>A0ABM3N3D9_GALME</name>
<dbReference type="RefSeq" id="XP_052758104.1">
    <property type="nucleotide sequence ID" value="XM_052902144.1"/>
</dbReference>
<accession>A0ABM3N3D9</accession>
<feature type="compositionally biased region" description="Polar residues" evidence="3">
    <location>
        <begin position="337"/>
        <end position="346"/>
    </location>
</feature>
<dbReference type="PANTHER" id="PTHR13142:SF1">
    <property type="entry name" value="INNER CENTROMERE PROTEIN"/>
    <property type="match status" value="1"/>
</dbReference>
<feature type="compositionally biased region" description="Basic and acidic residues" evidence="3">
    <location>
        <begin position="650"/>
        <end position="690"/>
    </location>
</feature>
<evidence type="ECO:0000313" key="5">
    <source>
        <dbReference type="RefSeq" id="XP_052758104.1"/>
    </source>
</evidence>
<sequence>MSIFNELLPKLTEISNAYIKNFNEDLKEILESIDKFEKEYLNDRGRAREKGGKDKNLTTLESINEDEDECMKVPESDQTTRRSSVKSDETSNSSNINGDETQRLSQKRSKNEVDGLSSPEQDKRQKRNASVKAQSIISKQVNVNLTQKLRREDTSDKSQSRNRRRKDEENKENEVPLLNIQIKEEKMSMPPEPMDTESLPVDIGIKQEVRDDEVAMPPPTAPVPKPRKAGKEKPPQEDFEEESSGRRRTTRNRKQTDTVQPPAAAPRSRSTRASSRAARPPPEPPRPHTPPAVQPPAVQPPAVQPSDMQPPQIPEVRPKRTRARKKVSEVTTDSEKNTTQSTQVDETASPADKRPKRTRRGRKATDKQEAPKPDPIITPKEEILSQHEAPQSPILPHKKTNLHKEALKNNIDTDSEITNKTNHKINGVKLKLVLQSSEEDGTTMNETHVLPNAIVPINDMDKTVVLPNGLYNHAPVTPKDININMNATVVLETYNRETMVLEKHTAVMDATVVIDKDPPATNITEDNSILTDDNSDVQEPQTPRKQDIPKVQPTSAVKEKVQQFEELASRVTRTKTRAMAKKEESTENQTPPDKISKPVLSAETLSKMNSLIFNGKAPQVSSSATKPRANVSSVKSFIPASTSKLSAINKAKEKEAAEESLKREKEDARKKKEAMLEAKREQQKKKREEKMAAAAAARWQAERSRLAALQAADRERRDRQAHADQGRLHRLREAERKKQELARKVLETEERRRAEEHARQQRLEEEQRRADAARRKQIEEAEAMKKEAAIMAKEIEKRQKEYIEKQKIKHKLESGKLHTPLKAPSTPGHPSSQYQMDPVYMADGFQYLNSDEEAEPVERPIPAWCTSKARRAQLAVQARLAAAAVDALFSVRVHCPDLRAMFPAIERARLKRTSSAVWRTPPRLASLASHASLAQ</sequence>
<keyword evidence="2" id="KW-0963">Cytoplasm</keyword>
<comment type="subcellular location">
    <subcellularLocation>
        <location evidence="1">Cytoplasm</location>
    </subcellularLocation>
</comment>
<feature type="compositionally biased region" description="Basic and acidic residues" evidence="3">
    <location>
        <begin position="712"/>
        <end position="776"/>
    </location>
</feature>
<feature type="compositionally biased region" description="Basic and acidic residues" evidence="3">
    <location>
        <begin position="363"/>
        <end position="372"/>
    </location>
</feature>
<feature type="region of interest" description="Disordered" evidence="3">
    <location>
        <begin position="710"/>
        <end position="776"/>
    </location>
</feature>